<accession>A0A1I3SXP1</accession>
<dbReference type="OMA" id="ITITQSC"/>
<proteinExistence type="predicted"/>
<dbReference type="EMBL" id="FORO01000048">
    <property type="protein sequence ID" value="SFJ62351.1"/>
    <property type="molecule type" value="Genomic_DNA"/>
</dbReference>
<dbReference type="Gene3D" id="1.10.10.10">
    <property type="entry name" value="Winged helix-like DNA-binding domain superfamily/Winged helix DNA-binding domain"/>
    <property type="match status" value="1"/>
</dbReference>
<name>A0A1I3SXP1_9EURY</name>
<evidence type="ECO:0000313" key="2">
    <source>
        <dbReference type="Proteomes" id="UP000182829"/>
    </source>
</evidence>
<dbReference type="SUPFAM" id="SSF46785">
    <property type="entry name" value="Winged helix' DNA-binding domain"/>
    <property type="match status" value="1"/>
</dbReference>
<dbReference type="InterPro" id="IPR036388">
    <property type="entry name" value="WH-like_DNA-bd_sf"/>
</dbReference>
<sequence>MVSCPDRALLAALDEHGPVRVTVLAAELDAHPITITQSCDDLCSDGYVRRTTADTYVLTEDGREHLRTLTG</sequence>
<organism evidence="1 2">
    <name type="scientific">Natronobacterium gregoryi</name>
    <dbReference type="NCBI Taxonomy" id="44930"/>
    <lineage>
        <taxon>Archaea</taxon>
        <taxon>Methanobacteriati</taxon>
        <taxon>Methanobacteriota</taxon>
        <taxon>Stenosarchaea group</taxon>
        <taxon>Halobacteria</taxon>
        <taxon>Halobacteriales</taxon>
        <taxon>Natrialbaceae</taxon>
        <taxon>Natronobacterium</taxon>
    </lineage>
</organism>
<protein>
    <submittedName>
        <fullName evidence="1">MarR family protein</fullName>
    </submittedName>
</protein>
<dbReference type="GeneID" id="14208960"/>
<gene>
    <name evidence="1" type="ORF">SAMN05443661_14810</name>
</gene>
<dbReference type="AlphaFoldDB" id="A0A1I3SXP1"/>
<dbReference type="InterPro" id="IPR036390">
    <property type="entry name" value="WH_DNA-bd_sf"/>
</dbReference>
<dbReference type="RefSeq" id="WP_005578226.1">
    <property type="nucleotide sequence ID" value="NZ_FORO01000048.1"/>
</dbReference>
<dbReference type="Proteomes" id="UP000182829">
    <property type="component" value="Unassembled WGS sequence"/>
</dbReference>
<dbReference type="OrthoDB" id="285635at2157"/>
<evidence type="ECO:0000313" key="1">
    <source>
        <dbReference type="EMBL" id="SFJ62351.1"/>
    </source>
</evidence>
<reference evidence="1 2" key="1">
    <citation type="submission" date="2016-10" db="EMBL/GenBank/DDBJ databases">
        <authorList>
            <person name="de Groot N.N."/>
        </authorList>
    </citation>
    <scope>NUCLEOTIDE SEQUENCE [LARGE SCALE GENOMIC DNA]</scope>
    <source>
        <strain evidence="1 2">SP2</strain>
    </source>
</reference>